<protein>
    <submittedName>
        <fullName evidence="2">Small multi-drug export protein</fullName>
    </submittedName>
</protein>
<evidence type="ECO:0000256" key="1">
    <source>
        <dbReference type="SAM" id="Phobius"/>
    </source>
</evidence>
<feature type="transmembrane region" description="Helical" evidence="1">
    <location>
        <begin position="5"/>
        <end position="23"/>
    </location>
</feature>
<keyword evidence="1" id="KW-1133">Transmembrane helix</keyword>
<keyword evidence="1" id="KW-0812">Transmembrane</keyword>
<dbReference type="InterPro" id="IPR009577">
    <property type="entry name" value="Sm_multidrug_ex"/>
</dbReference>
<keyword evidence="3" id="KW-1185">Reference proteome</keyword>
<accession>A0A3M8D4B5</accession>
<dbReference type="OrthoDB" id="6400183at2"/>
<comment type="caution">
    <text evidence="2">The sequence shown here is derived from an EMBL/GenBank/DDBJ whole genome shotgun (WGS) entry which is preliminary data.</text>
</comment>
<dbReference type="AlphaFoldDB" id="A0A3M8D4B5"/>
<dbReference type="Pfam" id="PF06695">
    <property type="entry name" value="Sm_multidrug_ex"/>
    <property type="match status" value="1"/>
</dbReference>
<feature type="transmembrane region" description="Helical" evidence="1">
    <location>
        <begin position="78"/>
        <end position="104"/>
    </location>
</feature>
<dbReference type="Proteomes" id="UP000271031">
    <property type="component" value="Unassembled WGS sequence"/>
</dbReference>
<feature type="transmembrane region" description="Helical" evidence="1">
    <location>
        <begin position="29"/>
        <end position="57"/>
    </location>
</feature>
<gene>
    <name evidence="2" type="ORF">EDM56_23980</name>
</gene>
<evidence type="ECO:0000313" key="3">
    <source>
        <dbReference type="Proteomes" id="UP000271031"/>
    </source>
</evidence>
<reference evidence="2 3" key="1">
    <citation type="submission" date="2018-10" db="EMBL/GenBank/DDBJ databases">
        <title>Phylogenomics of Brevibacillus.</title>
        <authorList>
            <person name="Dunlap C."/>
        </authorList>
    </citation>
    <scope>NUCLEOTIDE SEQUENCE [LARGE SCALE GENOMIC DNA]</scope>
    <source>
        <strain evidence="2 3">JCM 15716</strain>
    </source>
</reference>
<feature type="transmembrane region" description="Helical" evidence="1">
    <location>
        <begin position="110"/>
        <end position="137"/>
    </location>
</feature>
<keyword evidence="1" id="KW-0472">Membrane</keyword>
<evidence type="ECO:0000313" key="2">
    <source>
        <dbReference type="EMBL" id="RNB82431.1"/>
    </source>
</evidence>
<name>A0A3M8D4B5_9BACL</name>
<sequence>MWATVFGTGILELWGALLVGFMWKLHPVPIALVSALGSITSAVVVIYFAHSLRGWLIKRYQRKTSKKQGKIAEVWQKYGVIGLAFLSPLITGAPLGAAIGIAFGAEPARLLRWMTVFIIFWSIVLTAAGVLGLLGFASIK</sequence>
<proteinExistence type="predicted"/>
<dbReference type="EMBL" id="RHHQ01000020">
    <property type="protein sequence ID" value="RNB82431.1"/>
    <property type="molecule type" value="Genomic_DNA"/>
</dbReference>
<organism evidence="2 3">
    <name type="scientific">Brevibacillus fluminis</name>
    <dbReference type="NCBI Taxonomy" id="511487"/>
    <lineage>
        <taxon>Bacteria</taxon>
        <taxon>Bacillati</taxon>
        <taxon>Bacillota</taxon>
        <taxon>Bacilli</taxon>
        <taxon>Bacillales</taxon>
        <taxon>Paenibacillaceae</taxon>
        <taxon>Brevibacillus</taxon>
    </lineage>
</organism>